<evidence type="ECO:0000313" key="9">
    <source>
        <dbReference type="EMBL" id="GAH33034.1"/>
    </source>
</evidence>
<dbReference type="GO" id="GO:0006429">
    <property type="term" value="P:leucyl-tRNA aminoacylation"/>
    <property type="evidence" value="ECO:0007669"/>
    <property type="project" value="InterPro"/>
</dbReference>
<dbReference type="FunFam" id="1.10.730.10:FF:000002">
    <property type="entry name" value="Leucine--tRNA ligase"/>
    <property type="match status" value="1"/>
</dbReference>
<dbReference type="SUPFAM" id="SSF52374">
    <property type="entry name" value="Nucleotidylyl transferase"/>
    <property type="match status" value="1"/>
</dbReference>
<reference evidence="9" key="1">
    <citation type="journal article" date="2014" name="Front. Microbiol.">
        <title>High frequency of phylogenetically diverse reductive dehalogenase-homologous genes in deep subseafloor sedimentary metagenomes.</title>
        <authorList>
            <person name="Kawai M."/>
            <person name="Futagami T."/>
            <person name="Toyoda A."/>
            <person name="Takaki Y."/>
            <person name="Nishi S."/>
            <person name="Hori S."/>
            <person name="Arai W."/>
            <person name="Tsubouchi T."/>
            <person name="Morono Y."/>
            <person name="Uchiyama I."/>
            <person name="Ito T."/>
            <person name="Fujiyama A."/>
            <person name="Inagaki F."/>
            <person name="Takami H."/>
        </authorList>
    </citation>
    <scope>NUCLEOTIDE SEQUENCE</scope>
    <source>
        <strain evidence="9">Expedition CK06-06</strain>
    </source>
</reference>
<feature type="non-terminal residue" evidence="9">
    <location>
        <position position="180"/>
    </location>
</feature>
<evidence type="ECO:0000256" key="1">
    <source>
        <dbReference type="ARBA" id="ARBA00005594"/>
    </source>
</evidence>
<dbReference type="Pfam" id="PF00133">
    <property type="entry name" value="tRNA-synt_1"/>
    <property type="match status" value="1"/>
</dbReference>
<dbReference type="GO" id="GO:0005524">
    <property type="term" value="F:ATP binding"/>
    <property type="evidence" value="ECO:0007669"/>
    <property type="project" value="UniProtKB-KW"/>
</dbReference>
<dbReference type="InterPro" id="IPR014729">
    <property type="entry name" value="Rossmann-like_a/b/a_fold"/>
</dbReference>
<protein>
    <recommendedName>
        <fullName evidence="2">leucine--tRNA ligase</fullName>
        <ecNumber evidence="2">6.1.1.4</ecNumber>
    </recommendedName>
</protein>
<keyword evidence="7" id="KW-0030">Aminoacyl-tRNA synthetase</keyword>
<dbReference type="SUPFAM" id="SSF47323">
    <property type="entry name" value="Anticodon-binding domain of a subclass of class I aminoacyl-tRNA synthetases"/>
    <property type="match status" value="1"/>
</dbReference>
<keyword evidence="5" id="KW-0067">ATP-binding</keyword>
<comment type="similarity">
    <text evidence="1">Belongs to the class-I aminoacyl-tRNA synthetase family.</text>
</comment>
<evidence type="ECO:0000256" key="7">
    <source>
        <dbReference type="ARBA" id="ARBA00023146"/>
    </source>
</evidence>
<evidence type="ECO:0000256" key="4">
    <source>
        <dbReference type="ARBA" id="ARBA00022741"/>
    </source>
</evidence>
<comment type="caution">
    <text evidence="9">The sequence shown here is derived from an EMBL/GenBank/DDBJ whole genome shotgun (WGS) entry which is preliminary data.</text>
</comment>
<organism evidence="9">
    <name type="scientific">marine sediment metagenome</name>
    <dbReference type="NCBI Taxonomy" id="412755"/>
    <lineage>
        <taxon>unclassified sequences</taxon>
        <taxon>metagenomes</taxon>
        <taxon>ecological metagenomes</taxon>
    </lineage>
</organism>
<dbReference type="AlphaFoldDB" id="X1FUN7"/>
<evidence type="ECO:0000256" key="3">
    <source>
        <dbReference type="ARBA" id="ARBA00022598"/>
    </source>
</evidence>
<dbReference type="EMBL" id="BARU01010441">
    <property type="protein sequence ID" value="GAH33034.1"/>
    <property type="molecule type" value="Genomic_DNA"/>
</dbReference>
<dbReference type="Gene3D" id="3.40.50.620">
    <property type="entry name" value="HUPs"/>
    <property type="match status" value="1"/>
</dbReference>
<feature type="domain" description="Aminoacyl-tRNA synthetase class Ia" evidence="8">
    <location>
        <begin position="22"/>
        <end position="114"/>
    </location>
</feature>
<dbReference type="PANTHER" id="PTHR43740">
    <property type="entry name" value="LEUCYL-TRNA SYNTHETASE"/>
    <property type="match status" value="1"/>
</dbReference>
<dbReference type="InterPro" id="IPR002302">
    <property type="entry name" value="Leu-tRNA-ligase"/>
</dbReference>
<dbReference type="EC" id="6.1.1.4" evidence="2"/>
<keyword evidence="4" id="KW-0547">Nucleotide-binding</keyword>
<keyword evidence="3" id="KW-0436">Ligase</keyword>
<gene>
    <name evidence="9" type="ORF">S03H2_19906</name>
</gene>
<evidence type="ECO:0000256" key="5">
    <source>
        <dbReference type="ARBA" id="ARBA00022840"/>
    </source>
</evidence>
<dbReference type="PRINTS" id="PR00985">
    <property type="entry name" value="TRNASYNTHLEU"/>
</dbReference>
<sequence>MDTFMCSNWYFLRYTSPKIDNAPFEAKKLKYWLPVDLYTGGAEHAVMHLLYSRFFIKAIRDIGLVDFDEPFTRLFNQGTIIYRGGKMSKSKGNVIAPDEYVAELGADAVRGYLMFIGPWELGGEWSDSGIVGISRWLNRVWSLIETGYTNQDVKPKAEKELRHVIHKTIKKVTKDLERFR</sequence>
<accession>X1FUN7</accession>
<dbReference type="InterPro" id="IPR002300">
    <property type="entry name" value="aa-tRNA-synth_Ia"/>
</dbReference>
<proteinExistence type="inferred from homology"/>
<dbReference type="GO" id="GO:0004823">
    <property type="term" value="F:leucine-tRNA ligase activity"/>
    <property type="evidence" value="ECO:0007669"/>
    <property type="project" value="UniProtKB-EC"/>
</dbReference>
<dbReference type="GO" id="GO:0005829">
    <property type="term" value="C:cytosol"/>
    <property type="evidence" value="ECO:0007669"/>
    <property type="project" value="TreeGrafter"/>
</dbReference>
<evidence type="ECO:0000259" key="8">
    <source>
        <dbReference type="Pfam" id="PF00133"/>
    </source>
</evidence>
<dbReference type="Gene3D" id="1.10.730.10">
    <property type="entry name" value="Isoleucyl-tRNA Synthetase, Domain 1"/>
    <property type="match status" value="1"/>
</dbReference>
<evidence type="ECO:0000256" key="6">
    <source>
        <dbReference type="ARBA" id="ARBA00022917"/>
    </source>
</evidence>
<dbReference type="InterPro" id="IPR009080">
    <property type="entry name" value="tRNAsynth_Ia_anticodon-bd"/>
</dbReference>
<keyword evidence="6" id="KW-0648">Protein biosynthesis</keyword>
<name>X1FUN7_9ZZZZ</name>
<evidence type="ECO:0000256" key="2">
    <source>
        <dbReference type="ARBA" id="ARBA00013164"/>
    </source>
</evidence>
<dbReference type="PANTHER" id="PTHR43740:SF2">
    <property type="entry name" value="LEUCINE--TRNA LIGASE, MITOCHONDRIAL"/>
    <property type="match status" value="1"/>
</dbReference>